<name>A0A9P7UY78_9AGAR</name>
<feature type="compositionally biased region" description="Low complexity" evidence="1">
    <location>
        <begin position="64"/>
        <end position="80"/>
    </location>
</feature>
<organism evidence="2 3">
    <name type="scientific">Marasmius oreades</name>
    <name type="common">fairy-ring Marasmius</name>
    <dbReference type="NCBI Taxonomy" id="181124"/>
    <lineage>
        <taxon>Eukaryota</taxon>
        <taxon>Fungi</taxon>
        <taxon>Dikarya</taxon>
        <taxon>Basidiomycota</taxon>
        <taxon>Agaricomycotina</taxon>
        <taxon>Agaricomycetes</taxon>
        <taxon>Agaricomycetidae</taxon>
        <taxon>Agaricales</taxon>
        <taxon>Marasmiineae</taxon>
        <taxon>Marasmiaceae</taxon>
        <taxon>Marasmius</taxon>
    </lineage>
</organism>
<feature type="region of interest" description="Disordered" evidence="1">
    <location>
        <begin position="1"/>
        <end position="24"/>
    </location>
</feature>
<feature type="compositionally biased region" description="Low complexity" evidence="1">
    <location>
        <begin position="345"/>
        <end position="355"/>
    </location>
</feature>
<dbReference type="GeneID" id="66073345"/>
<feature type="compositionally biased region" description="Basic residues" evidence="1">
    <location>
        <begin position="782"/>
        <end position="791"/>
    </location>
</feature>
<feature type="compositionally biased region" description="Low complexity" evidence="1">
    <location>
        <begin position="649"/>
        <end position="671"/>
    </location>
</feature>
<feature type="region of interest" description="Disordered" evidence="1">
    <location>
        <begin position="491"/>
        <end position="791"/>
    </location>
</feature>
<dbReference type="OrthoDB" id="428577at2759"/>
<keyword evidence="3" id="KW-1185">Reference proteome</keyword>
<dbReference type="KEGG" id="more:E1B28_004269"/>
<feature type="compositionally biased region" description="Polar residues" evidence="1">
    <location>
        <begin position="567"/>
        <end position="590"/>
    </location>
</feature>
<feature type="compositionally biased region" description="Polar residues" evidence="1">
    <location>
        <begin position="672"/>
        <end position="703"/>
    </location>
</feature>
<gene>
    <name evidence="2" type="ORF">E1B28_004269</name>
</gene>
<comment type="caution">
    <text evidence="2">The sequence shown here is derived from an EMBL/GenBank/DDBJ whole genome shotgun (WGS) entry which is preliminary data.</text>
</comment>
<evidence type="ECO:0000313" key="3">
    <source>
        <dbReference type="Proteomes" id="UP001049176"/>
    </source>
</evidence>
<feature type="region of interest" description="Disordered" evidence="1">
    <location>
        <begin position="434"/>
        <end position="464"/>
    </location>
</feature>
<dbReference type="AlphaFoldDB" id="A0A9P7UY78"/>
<evidence type="ECO:0000256" key="1">
    <source>
        <dbReference type="SAM" id="MobiDB-lite"/>
    </source>
</evidence>
<feature type="compositionally biased region" description="Polar residues" evidence="1">
    <location>
        <begin position="714"/>
        <end position="737"/>
    </location>
</feature>
<protein>
    <submittedName>
        <fullName evidence="2">Uncharacterized protein</fullName>
    </submittedName>
</protein>
<feature type="compositionally biased region" description="Polar residues" evidence="1">
    <location>
        <begin position="389"/>
        <end position="398"/>
    </location>
</feature>
<reference evidence="2" key="1">
    <citation type="journal article" date="2021" name="Genome Biol. Evol.">
        <title>The assembled and annotated genome of the fairy-ring fungus Marasmius oreades.</title>
        <authorList>
            <person name="Hiltunen M."/>
            <person name="Ament-Velasquez S.L."/>
            <person name="Johannesson H."/>
        </authorList>
    </citation>
    <scope>NUCLEOTIDE SEQUENCE</scope>
    <source>
        <strain evidence="2">03SP1</strain>
    </source>
</reference>
<accession>A0A9P7UY78</accession>
<feature type="compositionally biased region" description="Basic and acidic residues" evidence="1">
    <location>
        <begin position="511"/>
        <end position="523"/>
    </location>
</feature>
<dbReference type="RefSeq" id="XP_043013331.1">
    <property type="nucleotide sequence ID" value="XM_043148731.1"/>
</dbReference>
<feature type="region of interest" description="Disordered" evidence="1">
    <location>
        <begin position="324"/>
        <end position="406"/>
    </location>
</feature>
<feature type="compositionally biased region" description="Low complexity" evidence="1">
    <location>
        <begin position="539"/>
        <end position="564"/>
    </location>
</feature>
<sequence length="791" mass="87640">MRRLAAAFSSSKRDKSVSSQSETQFTARRSFTNLSLSRRRNIKASVNTADLLPTVDSNPSTPQLSVGQSSASSTGSASLQTHDEPAFSSPRKIKGKSWIVWLGNKSGTIKRVEQATSETGCSLPPTSVRPHAADGLPLGIEIDLEASESDEEEEQEEGEGEEAAVYSNTIPHARQVLQDLTQISLERQYCSSPFVQRQTSPVYPRSCSSSRIFRKRGTMEVFLHKRHLLERLGDRSITGLPSIQAFEPLLDEVAPYKTDKVLGFSPGLRQWVTRPPFEERLCIWLPIDETFTCRAVSSAYAVAAIEFSEAIEILADLPSLPVSPPLSPSPVRSAPPKELPRSVDATSTSSNNSASYNKPGPQIMVSSPLRNDAAPFQPASPRPEDREVSATSPSSTTKRGVRFAEEDKEDSIPIGYVMRIKKQKEEKARFLREERERRQFEEERRKHEQERIRRDQERAEWEKERKVWEKEKRAIEEERKARLYAEQYTAARQRAEEQRNGIRVSGTSTPLRDRVGNVQESRRISRLPYDGPPSPRSQASESASPSPHTSSPSSSRPPSIAGPSVGNKAQNSGHSRPSSFYSNRTNSSEDIGSARRPAKDRSWSSPGRTGSASSLFLPPVPSLPTIFPTDMPLLPPNAPFMMMNAYPQPRSNQSRSPSSSSRHSTQRNSSTESMNVQSRSPSGSSPRTNYVSHSQAPSSSSTRRPNHQRRTSDDSNNFRQNHTSSHLQIRSSNSHQSLPRGRSHNATYNAPMAASPWTAMPSGTGAIPTAMPYSSNSDPRAAPKRRQTALT</sequence>
<evidence type="ECO:0000313" key="2">
    <source>
        <dbReference type="EMBL" id="KAG7096861.1"/>
    </source>
</evidence>
<feature type="region of interest" description="Disordered" evidence="1">
    <location>
        <begin position="51"/>
        <end position="90"/>
    </location>
</feature>
<proteinExistence type="predicted"/>
<dbReference type="Proteomes" id="UP001049176">
    <property type="component" value="Chromosome 2"/>
</dbReference>
<dbReference type="EMBL" id="CM032182">
    <property type="protein sequence ID" value="KAG7096861.1"/>
    <property type="molecule type" value="Genomic_DNA"/>
</dbReference>